<evidence type="ECO:0000256" key="1">
    <source>
        <dbReference type="SAM" id="Phobius"/>
    </source>
</evidence>
<evidence type="ECO:0000313" key="3">
    <source>
        <dbReference type="Proteomes" id="UP000071641"/>
    </source>
</evidence>
<keyword evidence="1" id="KW-0472">Membrane</keyword>
<name>A0A128F791_9GAMM</name>
<gene>
    <name evidence="2" type="ORF">GCE9029_03124</name>
</gene>
<feature type="transmembrane region" description="Helical" evidence="1">
    <location>
        <begin position="59"/>
        <end position="78"/>
    </location>
</feature>
<keyword evidence="1" id="KW-0812">Transmembrane</keyword>
<proteinExistence type="predicted"/>
<sequence>MDWEDILVSIFGGLLKLIKLILIDFIVFGIIYWYGYVILMTLSFGRYPRGSKRTDDENLISFFGIFCFSMTVIIFLGIDAAAPQEPSALE</sequence>
<dbReference type="AlphaFoldDB" id="A0A128F791"/>
<dbReference type="Proteomes" id="UP000071641">
    <property type="component" value="Unassembled WGS sequence"/>
</dbReference>
<keyword evidence="1" id="KW-1133">Transmembrane helix</keyword>
<reference evidence="3" key="1">
    <citation type="submission" date="2016-02" db="EMBL/GenBank/DDBJ databases">
        <authorList>
            <person name="Rodrigo-Torres Lidia"/>
            <person name="Arahal R.David."/>
        </authorList>
    </citation>
    <scope>NUCLEOTIDE SEQUENCE [LARGE SCALE GENOMIC DNA]</scope>
    <source>
        <strain evidence="3">CECT 9029</strain>
    </source>
</reference>
<keyword evidence="3" id="KW-1185">Reference proteome</keyword>
<protein>
    <submittedName>
        <fullName evidence="2">Uncharacterized protein</fullName>
    </submittedName>
</protein>
<dbReference type="EMBL" id="FIZX01000002">
    <property type="protein sequence ID" value="CZF82264.1"/>
    <property type="molecule type" value="Genomic_DNA"/>
</dbReference>
<evidence type="ECO:0000313" key="2">
    <source>
        <dbReference type="EMBL" id="CZF82264.1"/>
    </source>
</evidence>
<feature type="transmembrane region" description="Helical" evidence="1">
    <location>
        <begin position="20"/>
        <end position="39"/>
    </location>
</feature>
<organism evidence="2 3">
    <name type="scientific">Grimontia celer</name>
    <dbReference type="NCBI Taxonomy" id="1796497"/>
    <lineage>
        <taxon>Bacteria</taxon>
        <taxon>Pseudomonadati</taxon>
        <taxon>Pseudomonadota</taxon>
        <taxon>Gammaproteobacteria</taxon>
        <taxon>Vibrionales</taxon>
        <taxon>Vibrionaceae</taxon>
        <taxon>Grimontia</taxon>
    </lineage>
</organism>
<accession>A0A128F791</accession>